<name>A0A3R6F7E0_9FIRM</name>
<dbReference type="NCBIfam" id="NF045478">
    <property type="entry name" value="XF1762_fam"/>
    <property type="match status" value="1"/>
</dbReference>
<dbReference type="AlphaFoldDB" id="A0A3R6F7E0"/>
<comment type="caution">
    <text evidence="1">The sequence shown here is derived from an EMBL/GenBank/DDBJ whole genome shotgun (WGS) entry which is preliminary data.</text>
</comment>
<organism evidence="1 2">
    <name type="scientific">Roseburia intestinalis</name>
    <dbReference type="NCBI Taxonomy" id="166486"/>
    <lineage>
        <taxon>Bacteria</taxon>
        <taxon>Bacillati</taxon>
        <taxon>Bacillota</taxon>
        <taxon>Clostridia</taxon>
        <taxon>Lachnospirales</taxon>
        <taxon>Lachnospiraceae</taxon>
        <taxon>Roseburia</taxon>
    </lineage>
</organism>
<evidence type="ECO:0008006" key="3">
    <source>
        <dbReference type="Google" id="ProtNLM"/>
    </source>
</evidence>
<dbReference type="EMBL" id="QSHO01000020">
    <property type="protein sequence ID" value="RHC13553.1"/>
    <property type="molecule type" value="Genomic_DNA"/>
</dbReference>
<gene>
    <name evidence="1" type="ORF">DW856_17180</name>
</gene>
<proteinExistence type="predicted"/>
<protein>
    <recommendedName>
        <fullName evidence="3">N-acetyltransferase domain-containing protein</fullName>
    </recommendedName>
</protein>
<dbReference type="RefSeq" id="WP_118599166.1">
    <property type="nucleotide sequence ID" value="NZ_QSHO01000020.1"/>
</dbReference>
<evidence type="ECO:0000313" key="2">
    <source>
        <dbReference type="Proteomes" id="UP000283513"/>
    </source>
</evidence>
<reference evidence="1 2" key="1">
    <citation type="submission" date="2018-08" db="EMBL/GenBank/DDBJ databases">
        <title>A genome reference for cultivated species of the human gut microbiota.</title>
        <authorList>
            <person name="Zou Y."/>
            <person name="Xue W."/>
            <person name="Luo G."/>
        </authorList>
    </citation>
    <scope>NUCLEOTIDE SEQUENCE [LARGE SCALE GENOMIC DNA]</scope>
    <source>
        <strain evidence="1 2">AM37-1AC</strain>
    </source>
</reference>
<dbReference type="InterPro" id="IPR053780">
    <property type="entry name" value="Gp66-like"/>
</dbReference>
<dbReference type="Proteomes" id="UP000283513">
    <property type="component" value="Unassembled WGS sequence"/>
</dbReference>
<accession>A0A3R6F7E0</accession>
<sequence>MELKEAQNFIDTHHRHHQAAHRDKFRIAAMEDGEIVGVVQVGRPVSCVLDDGNTLEVLRLCSDGTKNVCSFLYSRAARVAKEMGYARIITYILETESGASLKASGWRCEAVNVGGANWNVPSRPREVVATQLSLFPEKQKYPINEKKQRWSKQLN</sequence>
<evidence type="ECO:0000313" key="1">
    <source>
        <dbReference type="EMBL" id="RHC13553.1"/>
    </source>
</evidence>